<evidence type="ECO:0000259" key="7">
    <source>
        <dbReference type="Pfam" id="PF08240"/>
    </source>
</evidence>
<dbReference type="RefSeq" id="WP_340285441.1">
    <property type="nucleotide sequence ID" value="NZ_JBBJUP010000001.1"/>
</dbReference>
<comment type="similarity">
    <text evidence="5">Belongs to the zinc-containing alcohol dehydrogenase family.</text>
</comment>
<dbReference type="Gene3D" id="3.90.180.10">
    <property type="entry name" value="Medium-chain alcohol dehydrogenases, catalytic domain"/>
    <property type="match status" value="1"/>
</dbReference>
<feature type="domain" description="Alcohol dehydrogenase-like N-terminal" evidence="7">
    <location>
        <begin position="24"/>
        <end position="134"/>
    </location>
</feature>
<keyword evidence="4" id="KW-0560">Oxidoreductase</keyword>
<dbReference type="InterPro" id="IPR013149">
    <property type="entry name" value="ADH-like_C"/>
</dbReference>
<protein>
    <submittedName>
        <fullName evidence="8">Alcohol dehydrogenase catalytic domain-containing protein</fullName>
    </submittedName>
</protein>
<dbReference type="SUPFAM" id="SSF51735">
    <property type="entry name" value="NAD(P)-binding Rossmann-fold domains"/>
    <property type="match status" value="1"/>
</dbReference>
<comment type="caution">
    <text evidence="8">The sequence shown here is derived from an EMBL/GenBank/DDBJ whole genome shotgun (WGS) entry which is preliminary data.</text>
</comment>
<evidence type="ECO:0000256" key="2">
    <source>
        <dbReference type="ARBA" id="ARBA00022723"/>
    </source>
</evidence>
<sequence>MRAVEFGTDRTARVVDVAPPRPDAGEVTVRITSAGVCGSDVTALRGVHPFRVPPLITGHEGGGIVTAVGDGVDPSWRGRPVALEPQRACGRCAPCTTGLVHLCRDRLMLGMAGWPGTLAEQVTAPVSCLHPVDDAVPAALLALAEPLAVAEHAVAAGPAPRGARVAVLGGGPIGALLVHLAATGGAEHLLATDPRAASREACTRVGAHATADPTTDGWRDAVRGDGFDLVHVAATAPGILDDAVALLRPRGTVVVVGLFAGPVTFDVAALQQDEKSLVGSTVYTADDFAAAARGLGEHWRTLAGLVTDGGGLDGAVAFLRAALDGRSDDVVKLLVDPADGAR</sequence>
<reference evidence="8 9" key="1">
    <citation type="submission" date="2024-03" db="EMBL/GenBank/DDBJ databases">
        <title>Draft genome sequence of Pseudonocardia sp. DW16-2.</title>
        <authorList>
            <person name="Duangmal K."/>
        </authorList>
    </citation>
    <scope>NUCLEOTIDE SEQUENCE [LARGE SCALE GENOMIC DNA]</scope>
    <source>
        <strain evidence="8 9">DW16-2</strain>
    </source>
</reference>
<gene>
    <name evidence="8" type="ORF">WJX68_00520</name>
</gene>
<dbReference type="InterPro" id="IPR050129">
    <property type="entry name" value="Zn_alcohol_dh"/>
</dbReference>
<comment type="cofactor">
    <cofactor evidence="1 5">
        <name>Zn(2+)</name>
        <dbReference type="ChEBI" id="CHEBI:29105"/>
    </cofactor>
</comment>
<dbReference type="InterPro" id="IPR011032">
    <property type="entry name" value="GroES-like_sf"/>
</dbReference>
<keyword evidence="2 5" id="KW-0479">Metal-binding</keyword>
<dbReference type="InterPro" id="IPR036291">
    <property type="entry name" value="NAD(P)-bd_dom_sf"/>
</dbReference>
<dbReference type="Pfam" id="PF00107">
    <property type="entry name" value="ADH_zinc_N"/>
    <property type="match status" value="1"/>
</dbReference>
<dbReference type="InterPro" id="IPR013154">
    <property type="entry name" value="ADH-like_N"/>
</dbReference>
<dbReference type="Gene3D" id="3.40.50.720">
    <property type="entry name" value="NAD(P)-binding Rossmann-like Domain"/>
    <property type="match status" value="1"/>
</dbReference>
<organism evidence="8 9">
    <name type="scientific">Pseudonocardia spirodelae</name>
    <dbReference type="NCBI Taxonomy" id="3133431"/>
    <lineage>
        <taxon>Bacteria</taxon>
        <taxon>Bacillati</taxon>
        <taxon>Actinomycetota</taxon>
        <taxon>Actinomycetes</taxon>
        <taxon>Pseudonocardiales</taxon>
        <taxon>Pseudonocardiaceae</taxon>
        <taxon>Pseudonocardia</taxon>
    </lineage>
</organism>
<dbReference type="PROSITE" id="PS00059">
    <property type="entry name" value="ADH_ZINC"/>
    <property type="match status" value="1"/>
</dbReference>
<evidence type="ECO:0000313" key="9">
    <source>
        <dbReference type="Proteomes" id="UP001364211"/>
    </source>
</evidence>
<evidence type="ECO:0000256" key="5">
    <source>
        <dbReference type="RuleBase" id="RU361277"/>
    </source>
</evidence>
<evidence type="ECO:0000256" key="3">
    <source>
        <dbReference type="ARBA" id="ARBA00022833"/>
    </source>
</evidence>
<dbReference type="PANTHER" id="PTHR43401">
    <property type="entry name" value="L-THREONINE 3-DEHYDROGENASE"/>
    <property type="match status" value="1"/>
</dbReference>
<keyword evidence="3 5" id="KW-0862">Zinc</keyword>
<feature type="domain" description="Alcohol dehydrogenase-like C-terminal" evidence="6">
    <location>
        <begin position="172"/>
        <end position="292"/>
    </location>
</feature>
<dbReference type="Pfam" id="PF08240">
    <property type="entry name" value="ADH_N"/>
    <property type="match status" value="1"/>
</dbReference>
<evidence type="ECO:0000313" key="8">
    <source>
        <dbReference type="EMBL" id="MEJ8277403.1"/>
    </source>
</evidence>
<accession>A0ABU8T0C4</accession>
<keyword evidence="9" id="KW-1185">Reference proteome</keyword>
<dbReference type="InterPro" id="IPR002328">
    <property type="entry name" value="ADH_Zn_CS"/>
</dbReference>
<name>A0ABU8T0C4_9PSEU</name>
<dbReference type="EMBL" id="JBBJUP010000001">
    <property type="protein sequence ID" value="MEJ8277403.1"/>
    <property type="molecule type" value="Genomic_DNA"/>
</dbReference>
<dbReference type="Proteomes" id="UP001364211">
    <property type="component" value="Unassembled WGS sequence"/>
</dbReference>
<dbReference type="SUPFAM" id="SSF50129">
    <property type="entry name" value="GroES-like"/>
    <property type="match status" value="1"/>
</dbReference>
<proteinExistence type="inferred from homology"/>
<dbReference type="PANTHER" id="PTHR43401:SF2">
    <property type="entry name" value="L-THREONINE 3-DEHYDROGENASE"/>
    <property type="match status" value="1"/>
</dbReference>
<evidence type="ECO:0000259" key="6">
    <source>
        <dbReference type="Pfam" id="PF00107"/>
    </source>
</evidence>
<evidence type="ECO:0000256" key="4">
    <source>
        <dbReference type="ARBA" id="ARBA00023002"/>
    </source>
</evidence>
<evidence type="ECO:0000256" key="1">
    <source>
        <dbReference type="ARBA" id="ARBA00001947"/>
    </source>
</evidence>